<reference evidence="1" key="1">
    <citation type="journal article" date="2020" name="Stud. Mycol.">
        <title>101 Dothideomycetes genomes: a test case for predicting lifestyles and emergence of pathogens.</title>
        <authorList>
            <person name="Haridas S."/>
            <person name="Albert R."/>
            <person name="Binder M."/>
            <person name="Bloem J."/>
            <person name="Labutti K."/>
            <person name="Salamov A."/>
            <person name="Andreopoulos B."/>
            <person name="Baker S."/>
            <person name="Barry K."/>
            <person name="Bills G."/>
            <person name="Bluhm B."/>
            <person name="Cannon C."/>
            <person name="Castanera R."/>
            <person name="Culley D."/>
            <person name="Daum C."/>
            <person name="Ezra D."/>
            <person name="Gonzalez J."/>
            <person name="Henrissat B."/>
            <person name="Kuo A."/>
            <person name="Liang C."/>
            <person name="Lipzen A."/>
            <person name="Lutzoni F."/>
            <person name="Magnuson J."/>
            <person name="Mondo S."/>
            <person name="Nolan M."/>
            <person name="Ohm R."/>
            <person name="Pangilinan J."/>
            <person name="Park H.-J."/>
            <person name="Ramirez L."/>
            <person name="Alfaro M."/>
            <person name="Sun H."/>
            <person name="Tritt A."/>
            <person name="Yoshinaga Y."/>
            <person name="Zwiers L.-H."/>
            <person name="Turgeon B."/>
            <person name="Goodwin S."/>
            <person name="Spatafora J."/>
            <person name="Crous P."/>
            <person name="Grigoriev I."/>
        </authorList>
    </citation>
    <scope>NUCLEOTIDE SEQUENCE</scope>
    <source>
        <strain evidence="1">CBS 121739</strain>
    </source>
</reference>
<dbReference type="GeneID" id="54480183"/>
<dbReference type="AlphaFoldDB" id="A0A6A6W002"/>
<evidence type="ECO:0000313" key="2">
    <source>
        <dbReference type="Proteomes" id="UP000799437"/>
    </source>
</evidence>
<accession>A0A6A6W002</accession>
<name>A0A6A6W002_9PEZI</name>
<dbReference type="Proteomes" id="UP000799437">
    <property type="component" value="Unassembled WGS sequence"/>
</dbReference>
<dbReference type="EMBL" id="ML996578">
    <property type="protein sequence ID" value="KAF2755260.1"/>
    <property type="molecule type" value="Genomic_DNA"/>
</dbReference>
<protein>
    <submittedName>
        <fullName evidence="1">Uncharacterized protein</fullName>
    </submittedName>
</protein>
<proteinExistence type="predicted"/>
<dbReference type="OrthoDB" id="3774700at2759"/>
<organism evidence="1 2">
    <name type="scientific">Pseudovirgaria hyperparasitica</name>
    <dbReference type="NCBI Taxonomy" id="470096"/>
    <lineage>
        <taxon>Eukaryota</taxon>
        <taxon>Fungi</taxon>
        <taxon>Dikarya</taxon>
        <taxon>Ascomycota</taxon>
        <taxon>Pezizomycotina</taxon>
        <taxon>Dothideomycetes</taxon>
        <taxon>Dothideomycetes incertae sedis</taxon>
        <taxon>Acrospermales</taxon>
        <taxon>Acrospermaceae</taxon>
        <taxon>Pseudovirgaria</taxon>
    </lineage>
</organism>
<keyword evidence="2" id="KW-1185">Reference proteome</keyword>
<dbReference type="RefSeq" id="XP_033597711.1">
    <property type="nucleotide sequence ID" value="XM_033739129.1"/>
</dbReference>
<gene>
    <name evidence="1" type="ORF">EJ05DRAFT_127901</name>
</gene>
<evidence type="ECO:0000313" key="1">
    <source>
        <dbReference type="EMBL" id="KAF2755260.1"/>
    </source>
</evidence>
<sequence length="280" mass="32160">MSTNEPIRFGDFFSVARSTHVVDGACARIESLAAIKDLRWFCTSWAAPKLSPEESERLHKTLYHEPAKEKDGGLKKRALYIGSSTLTRAKVYVIFPHADRDIRTDDEFLRKWHDLVVRPAFEQAWRQGWDGKRGIPRVPKQYNAMKHDSVAAGKRLHEKNPKTWPEPFSQPLEVEWPSEFTLASINPWDECLDLAWKSMCDTVEDNVDLYEMQGMFLAITTPGFPKGGRTPQEAFEHASKHWDTSFEPTYMDLECFNIFYKTISAVGPAKSKFWGSGYFS</sequence>